<gene>
    <name evidence="1" type="ORF">IAB00_04165</name>
</gene>
<name>A0A9D1KXT6_9FIRM</name>
<reference evidence="1" key="1">
    <citation type="submission" date="2020-10" db="EMBL/GenBank/DDBJ databases">
        <authorList>
            <person name="Gilroy R."/>
        </authorList>
    </citation>
    <scope>NUCLEOTIDE SEQUENCE</scope>
    <source>
        <strain evidence="1">2830</strain>
    </source>
</reference>
<evidence type="ECO:0000313" key="1">
    <source>
        <dbReference type="EMBL" id="HIU10427.1"/>
    </source>
</evidence>
<dbReference type="Proteomes" id="UP000824124">
    <property type="component" value="Unassembled WGS sequence"/>
</dbReference>
<evidence type="ECO:0000313" key="2">
    <source>
        <dbReference type="Proteomes" id="UP000824124"/>
    </source>
</evidence>
<comment type="caution">
    <text evidence="1">The sequence shown here is derived from an EMBL/GenBank/DDBJ whole genome shotgun (WGS) entry which is preliminary data.</text>
</comment>
<dbReference type="AlphaFoldDB" id="A0A9D1KXT6"/>
<organism evidence="1 2">
    <name type="scientific">Candidatus Avidehalobacter gallistercoris</name>
    <dbReference type="NCBI Taxonomy" id="2840694"/>
    <lineage>
        <taxon>Bacteria</taxon>
        <taxon>Bacillati</taxon>
        <taxon>Bacillota</taxon>
        <taxon>Clostridia</taxon>
        <taxon>Eubacteriales</taxon>
        <taxon>Peptococcaceae</taxon>
        <taxon>Peptococcaceae incertae sedis</taxon>
        <taxon>Candidatus Avidehalobacter</taxon>
    </lineage>
</organism>
<dbReference type="EMBL" id="DVMH01000021">
    <property type="protein sequence ID" value="HIU10427.1"/>
    <property type="molecule type" value="Genomic_DNA"/>
</dbReference>
<proteinExistence type="predicted"/>
<reference evidence="1" key="2">
    <citation type="journal article" date="2021" name="PeerJ">
        <title>Extensive microbial diversity within the chicken gut microbiome revealed by metagenomics and culture.</title>
        <authorList>
            <person name="Gilroy R."/>
            <person name="Ravi A."/>
            <person name="Getino M."/>
            <person name="Pursley I."/>
            <person name="Horton D.L."/>
            <person name="Alikhan N.F."/>
            <person name="Baker D."/>
            <person name="Gharbi K."/>
            <person name="Hall N."/>
            <person name="Watson M."/>
            <person name="Adriaenssens E.M."/>
            <person name="Foster-Nyarko E."/>
            <person name="Jarju S."/>
            <person name="Secka A."/>
            <person name="Antonio M."/>
            <person name="Oren A."/>
            <person name="Chaudhuri R.R."/>
            <person name="La Ragione R."/>
            <person name="Hildebrand F."/>
            <person name="Pallen M.J."/>
        </authorList>
    </citation>
    <scope>NUCLEOTIDE SEQUENCE</scope>
    <source>
        <strain evidence="1">2830</strain>
    </source>
</reference>
<accession>A0A9D1KXT6</accession>
<sequence length="159" mass="17778">MTGQEDIFFRRRRWFEVWLAAALTVGLAALVLCQICLYQGRIQPDASWYGSDYQADGEIVAAEALYDGLYGTVTYELCDYSRLEEAKIWQNGYDAGGFCEPELTLTVSPGDTLELDAAAYRRPVRVRLKRASTGINTAFLLSDVEICGGRIDLGRVVFE</sequence>
<protein>
    <submittedName>
        <fullName evidence="1">Uncharacterized protein</fullName>
    </submittedName>
</protein>